<evidence type="ECO:0000313" key="6">
    <source>
        <dbReference type="Proteomes" id="UP001209083"/>
    </source>
</evidence>
<dbReference type="PANTHER" id="PTHR43649:SF34">
    <property type="entry name" value="ABC TRANSPORTER PERIPLASMIC-BINDING PROTEIN YCJN-RELATED"/>
    <property type="match status" value="1"/>
</dbReference>
<dbReference type="InterPro" id="IPR006059">
    <property type="entry name" value="SBP"/>
</dbReference>
<dbReference type="Pfam" id="PF01547">
    <property type="entry name" value="SBP_bac_1"/>
    <property type="match status" value="1"/>
</dbReference>
<evidence type="ECO:0000256" key="1">
    <source>
        <dbReference type="ARBA" id="ARBA00008520"/>
    </source>
</evidence>
<dbReference type="Proteomes" id="UP001209083">
    <property type="component" value="Chromosome"/>
</dbReference>
<accession>A0ABY8QW66</accession>
<dbReference type="EMBL" id="CP090958">
    <property type="protein sequence ID" value="WGW12410.1"/>
    <property type="molecule type" value="Genomic_DNA"/>
</dbReference>
<evidence type="ECO:0000256" key="3">
    <source>
        <dbReference type="ARBA" id="ARBA00022729"/>
    </source>
</evidence>
<reference evidence="5 6" key="1">
    <citation type="submission" date="2023-05" db="EMBL/GenBank/DDBJ databases">
        <title>Lithophilousrod everest ZFBP1038 complete genpme.</title>
        <authorList>
            <person name="Tian M."/>
        </authorList>
    </citation>
    <scope>NUCLEOTIDE SEQUENCE [LARGE SCALE GENOMIC DNA]</scope>
    <source>
        <strain evidence="5 6">ZFBP1038</strain>
    </source>
</reference>
<evidence type="ECO:0000256" key="2">
    <source>
        <dbReference type="ARBA" id="ARBA00022448"/>
    </source>
</evidence>
<feature type="signal peptide" evidence="4">
    <location>
        <begin position="1"/>
        <end position="28"/>
    </location>
</feature>
<gene>
    <name evidence="5" type="ORF">LWF01_01170</name>
</gene>
<evidence type="ECO:0000313" key="5">
    <source>
        <dbReference type="EMBL" id="WGW12410.1"/>
    </source>
</evidence>
<name>A0ABY8QW66_9MICO</name>
<keyword evidence="6" id="KW-1185">Reference proteome</keyword>
<evidence type="ECO:0000256" key="4">
    <source>
        <dbReference type="SAM" id="SignalP"/>
    </source>
</evidence>
<keyword evidence="2" id="KW-0813">Transport</keyword>
<organism evidence="5 6">
    <name type="scientific">Saxibacter everestensis</name>
    <dbReference type="NCBI Taxonomy" id="2909229"/>
    <lineage>
        <taxon>Bacteria</taxon>
        <taxon>Bacillati</taxon>
        <taxon>Actinomycetota</taxon>
        <taxon>Actinomycetes</taxon>
        <taxon>Micrococcales</taxon>
        <taxon>Brevibacteriaceae</taxon>
        <taxon>Saxibacter</taxon>
    </lineage>
</organism>
<dbReference type="PROSITE" id="PS51257">
    <property type="entry name" value="PROKAR_LIPOPROTEIN"/>
    <property type="match status" value="1"/>
</dbReference>
<feature type="chain" id="PRO_5047391667" evidence="4">
    <location>
        <begin position="29"/>
        <end position="462"/>
    </location>
</feature>
<dbReference type="InterPro" id="IPR050490">
    <property type="entry name" value="Bact_solute-bd_prot1"/>
</dbReference>
<dbReference type="SUPFAM" id="SSF53850">
    <property type="entry name" value="Periplasmic binding protein-like II"/>
    <property type="match status" value="1"/>
</dbReference>
<dbReference type="RefSeq" id="WP_349639210.1">
    <property type="nucleotide sequence ID" value="NZ_CP090958.1"/>
</dbReference>
<protein>
    <submittedName>
        <fullName evidence="5">Extracellular solute-binding protein</fullName>
    </submittedName>
</protein>
<sequence>MRISPARRCAAAIACCLLIAGLSGCRSAESASNPKQLTVWNLDSQPDRIAAVKKINEKFTAETGITVEEVAVQENQLPSLIVSAAVSGTVPDLIAGLPLAYVRQLNQQELLDTGAAQQVVADLDPDTFEPSAIELTRKGSTQLAVPSDFWTQILVYRKDLFEKHGLAPPTTYAAIREAAKTLTSGDQYGITLATDPADPFTQQTFESLALGNDCQMVDQAGAVRLDSPNCKEAFSLYAQLAQQNSPQGTQTVDSTRATYFAGQAGMIIWSTFLLDELGGLRDDARPTCKECQEDPEWLAKNSGVVTAVQGPDGSGPAGYGDIPSWGIMKDASPRTIDYVNYMMSDGYEAALAIAPEGKYPARQGTPDDPEKFLTAWAGMPAGVNTEKSLAEIYGQDTMDQITQATSRLDRWAIPQGQGDLLGPVVAELAIPRVLSALAIGEDPNQAAEDATTAVKDIEVSLR</sequence>
<dbReference type="PANTHER" id="PTHR43649">
    <property type="entry name" value="ARABINOSE-BINDING PROTEIN-RELATED"/>
    <property type="match status" value="1"/>
</dbReference>
<comment type="similarity">
    <text evidence="1">Belongs to the bacterial solute-binding protein 1 family.</text>
</comment>
<proteinExistence type="inferred from homology"/>
<dbReference type="Gene3D" id="3.40.190.10">
    <property type="entry name" value="Periplasmic binding protein-like II"/>
    <property type="match status" value="1"/>
</dbReference>
<keyword evidence="3 4" id="KW-0732">Signal</keyword>